<evidence type="ECO:0000313" key="1">
    <source>
        <dbReference type="EMBL" id="KAG6700390.1"/>
    </source>
</evidence>
<proteinExistence type="predicted"/>
<dbReference type="EMBL" id="CM031832">
    <property type="protein sequence ID" value="KAG6700390.1"/>
    <property type="molecule type" value="Genomic_DNA"/>
</dbReference>
<protein>
    <submittedName>
        <fullName evidence="1">Uncharacterized protein</fullName>
    </submittedName>
</protein>
<organism evidence="1 2">
    <name type="scientific">Carya illinoinensis</name>
    <name type="common">Pecan</name>
    <dbReference type="NCBI Taxonomy" id="32201"/>
    <lineage>
        <taxon>Eukaryota</taxon>
        <taxon>Viridiplantae</taxon>
        <taxon>Streptophyta</taxon>
        <taxon>Embryophyta</taxon>
        <taxon>Tracheophyta</taxon>
        <taxon>Spermatophyta</taxon>
        <taxon>Magnoliopsida</taxon>
        <taxon>eudicotyledons</taxon>
        <taxon>Gunneridae</taxon>
        <taxon>Pentapetalae</taxon>
        <taxon>rosids</taxon>
        <taxon>fabids</taxon>
        <taxon>Fagales</taxon>
        <taxon>Juglandaceae</taxon>
        <taxon>Carya</taxon>
    </lineage>
</organism>
<name>A0A922EC78_CARIL</name>
<comment type="caution">
    <text evidence="1">The sequence shown here is derived from an EMBL/GenBank/DDBJ whole genome shotgun (WGS) entry which is preliminary data.</text>
</comment>
<accession>A0A922EC78</accession>
<sequence>MIYIRTFHFFKPSYISFFLHFLLVQENNQSFFLSSKPCELPKEIKKVKSFQTVHFIYFLPL</sequence>
<dbReference type="AlphaFoldDB" id="A0A922EC78"/>
<gene>
    <name evidence="1" type="ORF">I3842_08G110400</name>
</gene>
<evidence type="ECO:0000313" key="2">
    <source>
        <dbReference type="Proteomes" id="UP000811246"/>
    </source>
</evidence>
<reference evidence="1" key="1">
    <citation type="submission" date="2021-01" db="EMBL/GenBank/DDBJ databases">
        <authorList>
            <person name="Lovell J.T."/>
            <person name="Bentley N."/>
            <person name="Bhattarai G."/>
            <person name="Jenkins J.W."/>
            <person name="Sreedasyam A."/>
            <person name="Alarcon Y."/>
            <person name="Bock C."/>
            <person name="Boston L."/>
            <person name="Carlson J."/>
            <person name="Cervantes K."/>
            <person name="Clermont K."/>
            <person name="Krom N."/>
            <person name="Kubenka K."/>
            <person name="Mamidi S."/>
            <person name="Mattison C."/>
            <person name="Monteros M."/>
            <person name="Pisani C."/>
            <person name="Plott C."/>
            <person name="Rajasekar S."/>
            <person name="Rhein H.S."/>
            <person name="Rohla C."/>
            <person name="Song M."/>
            <person name="Hilaire R.S."/>
            <person name="Shu S."/>
            <person name="Wells L."/>
            <person name="Wang X."/>
            <person name="Webber J."/>
            <person name="Heerema R.J."/>
            <person name="Klein P."/>
            <person name="Conner P."/>
            <person name="Grauke L."/>
            <person name="Grimwood J."/>
            <person name="Schmutz J."/>
            <person name="Randall J.J."/>
        </authorList>
    </citation>
    <scope>NUCLEOTIDE SEQUENCE</scope>
    <source>
        <tissue evidence="1">Leaf</tissue>
    </source>
</reference>
<dbReference type="Proteomes" id="UP000811246">
    <property type="component" value="Chromosome 8"/>
</dbReference>